<evidence type="ECO:0000256" key="2">
    <source>
        <dbReference type="SAM" id="SignalP"/>
    </source>
</evidence>
<dbReference type="Gene3D" id="3.30.500.10">
    <property type="entry name" value="MHC class I-like antigen recognition-like"/>
    <property type="match status" value="1"/>
</dbReference>
<dbReference type="GeneTree" id="ENSGT01150000288332"/>
<feature type="chain" id="PRO_5018551159" description="MHC class I-like antigen recognition-like domain-containing protein" evidence="2">
    <location>
        <begin position="28"/>
        <end position="127"/>
    </location>
</feature>
<dbReference type="InterPro" id="IPR011161">
    <property type="entry name" value="MHC_I-like_Ag-recog"/>
</dbReference>
<proteinExistence type="predicted"/>
<evidence type="ECO:0000313" key="4">
    <source>
        <dbReference type="Ensembl" id="ENSHCOP00000013786.1"/>
    </source>
</evidence>
<feature type="signal peptide" evidence="2">
    <location>
        <begin position="1"/>
        <end position="27"/>
    </location>
</feature>
<organism evidence="4 5">
    <name type="scientific">Hippocampus comes</name>
    <name type="common">Tiger tail seahorse</name>
    <dbReference type="NCBI Taxonomy" id="109280"/>
    <lineage>
        <taxon>Eukaryota</taxon>
        <taxon>Metazoa</taxon>
        <taxon>Chordata</taxon>
        <taxon>Craniata</taxon>
        <taxon>Vertebrata</taxon>
        <taxon>Euteleostomi</taxon>
        <taxon>Actinopterygii</taxon>
        <taxon>Neopterygii</taxon>
        <taxon>Teleostei</taxon>
        <taxon>Neoteleostei</taxon>
        <taxon>Acanthomorphata</taxon>
        <taxon>Syngnathiaria</taxon>
        <taxon>Syngnathiformes</taxon>
        <taxon>Syngnathoidei</taxon>
        <taxon>Syngnathidae</taxon>
        <taxon>Hippocampus</taxon>
    </lineage>
</organism>
<keyword evidence="1" id="KW-0325">Glycoprotein</keyword>
<dbReference type="Pfam" id="PF00129">
    <property type="entry name" value="MHC_I"/>
    <property type="match status" value="1"/>
</dbReference>
<dbReference type="PANTHER" id="PTHR16675">
    <property type="entry name" value="MHC CLASS I-RELATED"/>
    <property type="match status" value="1"/>
</dbReference>
<dbReference type="SUPFAM" id="SSF54452">
    <property type="entry name" value="MHC antigen-recognition domain"/>
    <property type="match status" value="1"/>
</dbReference>
<accession>A0A3Q2Y834</accession>
<dbReference type="PANTHER" id="PTHR16675:SF237">
    <property type="entry name" value="MHC CLASS I ANTIGEN TRANSCRIPT VARIANT 1-RELATED"/>
    <property type="match status" value="1"/>
</dbReference>
<dbReference type="InterPro" id="IPR037055">
    <property type="entry name" value="MHC_I-like_Ag-recog_sf"/>
</dbReference>
<evidence type="ECO:0000259" key="3">
    <source>
        <dbReference type="Pfam" id="PF00129"/>
    </source>
</evidence>
<dbReference type="Ensembl" id="ENSHCOT00000027439.1">
    <property type="protein sequence ID" value="ENSHCOP00000013786.1"/>
    <property type="gene ID" value="ENSHCOG00000000678.1"/>
</dbReference>
<evidence type="ECO:0000313" key="5">
    <source>
        <dbReference type="Proteomes" id="UP000264820"/>
    </source>
</evidence>
<dbReference type="GO" id="GO:0005615">
    <property type="term" value="C:extracellular space"/>
    <property type="evidence" value="ECO:0007669"/>
    <property type="project" value="TreeGrafter"/>
</dbReference>
<feature type="domain" description="MHC class I-like antigen recognition-like" evidence="3">
    <location>
        <begin position="20"/>
        <end position="120"/>
    </location>
</feature>
<dbReference type="InterPro" id="IPR050208">
    <property type="entry name" value="MHC_class-I_related"/>
</dbReference>
<dbReference type="STRING" id="109280.ENSHCOP00000013786"/>
<dbReference type="GO" id="GO:0009897">
    <property type="term" value="C:external side of plasma membrane"/>
    <property type="evidence" value="ECO:0007669"/>
    <property type="project" value="TreeGrafter"/>
</dbReference>
<dbReference type="GO" id="GO:0006955">
    <property type="term" value="P:immune response"/>
    <property type="evidence" value="ECO:0007669"/>
    <property type="project" value="TreeGrafter"/>
</dbReference>
<reference evidence="4" key="1">
    <citation type="submission" date="2025-08" db="UniProtKB">
        <authorList>
            <consortium name="Ensembl"/>
        </authorList>
    </citation>
    <scope>IDENTIFICATION</scope>
</reference>
<evidence type="ECO:0000256" key="1">
    <source>
        <dbReference type="ARBA" id="ARBA00023180"/>
    </source>
</evidence>
<keyword evidence="2" id="KW-0732">Signal</keyword>
<dbReference type="InterPro" id="IPR011162">
    <property type="entry name" value="MHC_I/II-like_Ag-recog"/>
</dbReference>
<sequence>MRVTNKMGLIFLSFLSALHMRSYFITASSQIAKLPEYLEVMYVDGVQILQFDSNSRKTKAKLDWVNKIAAEDPDLWERELRGSISNEQWFKVNIEIAKVNIEIAKERFNQTGGSFSARTMTRLCPDS</sequence>
<keyword evidence="5" id="KW-1185">Reference proteome</keyword>
<dbReference type="AlphaFoldDB" id="A0A3Q2Y834"/>
<protein>
    <recommendedName>
        <fullName evidence="3">MHC class I-like antigen recognition-like domain-containing protein</fullName>
    </recommendedName>
</protein>
<reference evidence="4" key="2">
    <citation type="submission" date="2025-09" db="UniProtKB">
        <authorList>
            <consortium name="Ensembl"/>
        </authorList>
    </citation>
    <scope>IDENTIFICATION</scope>
</reference>
<name>A0A3Q2Y834_HIPCM</name>
<dbReference type="Proteomes" id="UP000264820">
    <property type="component" value="Unplaced"/>
</dbReference>